<keyword evidence="5" id="KW-1133">Transmembrane helix</keyword>
<dbReference type="GO" id="GO:0016020">
    <property type="term" value="C:membrane"/>
    <property type="evidence" value="ECO:0007669"/>
    <property type="project" value="InterPro"/>
</dbReference>
<name>A0A0F4Z915_9PEZI</name>
<comment type="caution">
    <text evidence="7">The sequence shown here is derived from an EMBL/GenBank/DDBJ whole genome shotgun (WGS) entry which is preliminary data.</text>
</comment>
<dbReference type="EMBL" id="LAEV01001971">
    <property type="protein sequence ID" value="KKA26835.1"/>
    <property type="molecule type" value="Genomic_DNA"/>
</dbReference>
<keyword evidence="4" id="KW-0443">Lipid metabolism</keyword>
<dbReference type="EC" id="2.3.1.51" evidence="4"/>
<evidence type="ECO:0000256" key="2">
    <source>
        <dbReference type="ARBA" id="ARBA00022679"/>
    </source>
</evidence>
<dbReference type="Proteomes" id="UP000033483">
    <property type="component" value="Unassembled WGS sequence"/>
</dbReference>
<dbReference type="SMART" id="SM00563">
    <property type="entry name" value="PlsC"/>
    <property type="match status" value="1"/>
</dbReference>
<keyword evidence="4" id="KW-0444">Lipid biosynthesis</keyword>
<dbReference type="InterPro" id="IPR002123">
    <property type="entry name" value="Plipid/glycerol_acylTrfase"/>
</dbReference>
<accession>A0A0F4Z915</accession>
<dbReference type="NCBIfam" id="TIGR00530">
    <property type="entry name" value="AGP_acyltrn"/>
    <property type="match status" value="1"/>
</dbReference>
<dbReference type="AlphaFoldDB" id="A0A0F4Z915"/>
<evidence type="ECO:0000313" key="8">
    <source>
        <dbReference type="Proteomes" id="UP000033483"/>
    </source>
</evidence>
<sequence length="284" mass="31180">MWIVSVLQYYVLVTVFLYMLSVLGLSKAGFLARSLGAYVGGLAASAVGVLASILFRITGHSHSAQWFAGRVYKYFSKVLLGVEFTVVDPKNHLGSVQPAVFVGNHQTELDVLMLGCMFPRHCSITAKASLRRVPVLGWFMSLSGAIFIDRKNTKDARSAVASAGQEMKRRNQSVYMFAEGTRSYSKEPTLLPFKKGAFHLAVEAGVPIVPCVVANYSHILYAKDWVFNAGKIPIKILDPIPTKGLTTEDVGALCERVHKLMYEELITLSSEAQGKKFEMPPLAS</sequence>
<feature type="transmembrane region" description="Helical" evidence="5">
    <location>
        <begin position="6"/>
        <end position="25"/>
    </location>
</feature>
<dbReference type="PANTHER" id="PTHR10434">
    <property type="entry name" value="1-ACYL-SN-GLYCEROL-3-PHOSPHATE ACYLTRANSFERASE"/>
    <property type="match status" value="1"/>
</dbReference>
<dbReference type="GO" id="GO:0006654">
    <property type="term" value="P:phosphatidic acid biosynthetic process"/>
    <property type="evidence" value="ECO:0007669"/>
    <property type="project" value="TreeGrafter"/>
</dbReference>
<gene>
    <name evidence="7" type="ORF">TD95_000763</name>
</gene>
<feature type="transmembrane region" description="Helical" evidence="5">
    <location>
        <begin position="37"/>
        <end position="55"/>
    </location>
</feature>
<keyword evidence="2 4" id="KW-0808">Transferase</keyword>
<evidence type="ECO:0000256" key="4">
    <source>
        <dbReference type="RuleBase" id="RU361267"/>
    </source>
</evidence>
<dbReference type="PANTHER" id="PTHR10434:SF11">
    <property type="entry name" value="1-ACYL-SN-GLYCEROL-3-PHOSPHATE ACYLTRANSFERASE"/>
    <property type="match status" value="1"/>
</dbReference>
<organism evidence="7 8">
    <name type="scientific">Thielaviopsis punctulata</name>
    <dbReference type="NCBI Taxonomy" id="72032"/>
    <lineage>
        <taxon>Eukaryota</taxon>
        <taxon>Fungi</taxon>
        <taxon>Dikarya</taxon>
        <taxon>Ascomycota</taxon>
        <taxon>Pezizomycotina</taxon>
        <taxon>Sordariomycetes</taxon>
        <taxon>Hypocreomycetidae</taxon>
        <taxon>Microascales</taxon>
        <taxon>Ceratocystidaceae</taxon>
        <taxon>Thielaviopsis</taxon>
    </lineage>
</organism>
<comment type="catalytic activity">
    <reaction evidence="4">
        <text>a 1-acyl-sn-glycero-3-phosphate + an acyl-CoA = a 1,2-diacyl-sn-glycero-3-phosphate + CoA</text>
        <dbReference type="Rhea" id="RHEA:19709"/>
        <dbReference type="ChEBI" id="CHEBI:57287"/>
        <dbReference type="ChEBI" id="CHEBI:57970"/>
        <dbReference type="ChEBI" id="CHEBI:58342"/>
        <dbReference type="ChEBI" id="CHEBI:58608"/>
        <dbReference type="EC" id="2.3.1.51"/>
    </reaction>
</comment>
<dbReference type="GO" id="GO:0003841">
    <property type="term" value="F:1-acylglycerol-3-phosphate O-acyltransferase activity"/>
    <property type="evidence" value="ECO:0007669"/>
    <property type="project" value="UniProtKB-UniRule"/>
</dbReference>
<keyword evidence="8" id="KW-1185">Reference proteome</keyword>
<dbReference type="SUPFAM" id="SSF69593">
    <property type="entry name" value="Glycerol-3-phosphate (1)-acyltransferase"/>
    <property type="match status" value="1"/>
</dbReference>
<keyword evidence="4" id="KW-0594">Phospholipid biosynthesis</keyword>
<keyword evidence="5" id="KW-0472">Membrane</keyword>
<evidence type="ECO:0000256" key="1">
    <source>
        <dbReference type="ARBA" id="ARBA00008655"/>
    </source>
</evidence>
<keyword evidence="3 4" id="KW-0012">Acyltransferase</keyword>
<reference evidence="7 8" key="1">
    <citation type="submission" date="2015-03" db="EMBL/GenBank/DDBJ databases">
        <authorList>
            <person name="Radwan O."/>
            <person name="Al-Naeli F.A."/>
            <person name="Rendon G.A."/>
            <person name="Fields C."/>
        </authorList>
    </citation>
    <scope>NUCLEOTIDE SEQUENCE [LARGE SCALE GENOMIC DNA]</scope>
    <source>
        <strain evidence="7">CR-DP1</strain>
    </source>
</reference>
<evidence type="ECO:0000259" key="6">
    <source>
        <dbReference type="SMART" id="SM00563"/>
    </source>
</evidence>
<keyword evidence="5" id="KW-0812">Transmembrane</keyword>
<dbReference type="Pfam" id="PF01553">
    <property type="entry name" value="Acyltransferase"/>
    <property type="match status" value="1"/>
</dbReference>
<dbReference type="InterPro" id="IPR004552">
    <property type="entry name" value="AGP_acyltrans"/>
</dbReference>
<feature type="domain" description="Phospholipid/glycerol acyltransferase" evidence="6">
    <location>
        <begin position="99"/>
        <end position="216"/>
    </location>
</feature>
<dbReference type="GO" id="GO:0005783">
    <property type="term" value="C:endoplasmic reticulum"/>
    <property type="evidence" value="ECO:0007669"/>
    <property type="project" value="TreeGrafter"/>
</dbReference>
<keyword evidence="4" id="KW-1208">Phospholipid metabolism</keyword>
<evidence type="ECO:0000256" key="5">
    <source>
        <dbReference type="SAM" id="Phobius"/>
    </source>
</evidence>
<protein>
    <recommendedName>
        <fullName evidence="4">1-acyl-sn-glycerol-3-phosphate acyltransferase</fullName>
        <ecNumber evidence="4">2.3.1.51</ecNumber>
    </recommendedName>
</protein>
<evidence type="ECO:0000256" key="3">
    <source>
        <dbReference type="ARBA" id="ARBA00023315"/>
    </source>
</evidence>
<comment type="similarity">
    <text evidence="1 4">Belongs to the 1-acyl-sn-glycerol-3-phosphate acyltransferase family.</text>
</comment>
<dbReference type="CDD" id="cd07989">
    <property type="entry name" value="LPLAT_AGPAT-like"/>
    <property type="match status" value="1"/>
</dbReference>
<comment type="domain">
    <text evidence="4">The HXXXXD motif is essential for acyltransferase activity and may constitute the binding site for the phosphate moiety of the glycerol-3-phosphate.</text>
</comment>
<proteinExistence type="inferred from homology"/>
<dbReference type="GO" id="GO:0005811">
    <property type="term" value="C:lipid droplet"/>
    <property type="evidence" value="ECO:0007669"/>
    <property type="project" value="EnsemblFungi"/>
</dbReference>
<evidence type="ECO:0000313" key="7">
    <source>
        <dbReference type="EMBL" id="KKA26835.1"/>
    </source>
</evidence>
<dbReference type="OrthoDB" id="202234at2759"/>